<dbReference type="EnsemblPlants" id="Pp3c20_13260V3.1">
    <property type="protein sequence ID" value="Pp3c20_13260V3.1"/>
    <property type="gene ID" value="Pp3c20_13260"/>
</dbReference>
<evidence type="ECO:0000313" key="7">
    <source>
        <dbReference type="EnsemblPlants" id="Pp3c20_13260V3.1"/>
    </source>
</evidence>
<sequence length="2107" mass="235234">MASSYRSLLATVKAELVVAKGASHSRIELFHALDKYLPDFQAFLIFPGPRAEDRTQVVNSPSNLLEKQDIQLALMLSDDFNLNEAYCAGLVISGHEQRNRNGWGRQEMMQIAAGLWFTERESLIKSLQLLLHVVALNKELDSDFVGKIRQYLEKLLNAGIRTRIMSLIKELNEEESTRLMDQSMDQSLQHYIKDSSGVLVERCAAIQKLRLSLCDCLYLSCLITPLDAAEVKYLYNLLKVCSADGSLLHDVVKLRITYTIMFSLTNAIVLGAEGCEHRGLVLALDANSREEFQQLMLDEAEVNSVTEGFTGLIRLAWVTIGTLTKQTPDVTAVKATVEDDSILYLCLNRACDRDVFGFLNTHIFETAAFQNDEKASAFKFTTGLCKLVMGLLSLPAGRQKIMEFKYTSMMALDIKTTHLKDSPQCSKSQAQIQAVKCQAQPLVSFLHFVREIFQREPELVLDNNDLWSFVHFAGECHSSYFTLVAFLDMLTALAECKEGAGKVYDLLQKATISNLGWQNLSTSLVFYDQQLRLCVDTPKGLLPPFTEGDARIVEAYLKVMKKVIEKGDVLERMQWFEDIEPLFKLLSCQKVPPFLKGALRNAIAACACVSPVMKQKVYELFHLYDLPVLVTLLPTDRCGQLSSKQVFDLTYELNEVEARQREYPSTISYMKLRNVLIPHELDARDTRYSEFYRFVRDQVFGLYSQRLYANPTEKWELVVASLHLFEILLNKYDPINEDVRNDADNGFLSDRSFRRMSTTSTAEHTNTTPAMELMKDLKNGEVIYSNLMNILALGVESLLDQRTSQLYGAVLEEAISLSFQIFIHAFLKESQLAEACNPSLQMSGWGRMLQKPLHEMLFYDSQQVVTLLEYVRYFKSQPIQLYSVKIMGLLSARVPTLVSVLRKSPALLNIIEAYAACLEARILEAHPSEIPDEDIGLLILQLLHANLSRPAPNLTHLLLGFDVNEPVEKTTLQPNFKFSCLTVILHTVDKLVRPEVDAGLLELCFQLLYELCVDQITCGPMVELLRNGKYDISPKKTSRTSHDTCVERENSSISGTNRCSSEAEDMDLQVCDLEPVAGSMPGPSSIPEPEVGFSNPEPLASRYTTKDNGGLCEGMAVLRSSWIQRLFPGMMGEYVKPTQEKGKEKHVSSAYEDTERLLIENASKTSEVFGSCSEVLGTSRDQARESFCDDGTPGRFEEGSSIEPDYECSNSSRPPPAVVSKQRPAPARVDAESEYRCEVGSQTPSILNSENSTRLLTQPACSRLPPECSTEQVLALRNRMDCATKVVPSILTKYEQVATMQTFVRPLELKSHNEDYLRTRGAGNVPSEHEMGRKSQVSSMYPYKLPADLDTKIILEEHSSQRHLLSTSDVARKSQNKERNRFVLSSAGTNNKTAVQPESTSPRFKQSGLHLGNPRHSSYKEYSLAGEDVGWDEPRVDKEKMGRNIGHQTQHSTVTGKIVDSSLLPPLSLFAPFKHSKERRSAKSEGKTKMAPGLSGESLLTPLFSPCSYKKDKNDDRGVADVCEDKFDSVIFSPYKPLSSLHNSAGIRESEALTLTPVFAPFKTLEEQKCPASAAITECLPVDLMEQNGDNTVVQYPGAKTDLISGSNFRQVEHMIQSNHQLVAPERSSSVYSSYPRRRGANYREAAVHSTIPGPHSHEEQHRVESTYTRGFLVREEQRTMNTATIDLCSRRPRLQEERTGYSDSCQADTNVSMVHSHDVQMSLSQGMQELFQFDKDLQQQQVNTEAEGMRELRSCSNLVCEASSGSSPVPCENHCVRLPSQSTDKHLASTGPIMPGPSAKYSSKENYHQRKGNLEGSGVQGGYTLKNPSALVTDVEKEQSPVDKQTRGGATKIGATAQSPDNFRKREFAANREYHAFNEGKNISGQSGSAKFLDAQGDRSERSSRKRTHEARTGASQSAFKDSETPSVVVPQNEFGVEELKTTPRAQSWLQRWMPSSKPVIPVFEASQGFSSQMPTKQSSSHAKNPRLVHDNTIHGQRLDEAGSAVLEEHRPSAMERSGQLARSNFENYHRRSSPLCPGFYPLPSAAAMALVGAASRRAAPLPPQRSVQTRISVWPAIAGIQLRRTELGSPGVLSPQVEVDMVEEG</sequence>
<gene>
    <name evidence="7" type="primary">LOC112273604</name>
    <name evidence="6" type="ORF">PHYPA_025083</name>
</gene>
<evidence type="ECO:0000313" key="6">
    <source>
        <dbReference type="EMBL" id="PNR33140.1"/>
    </source>
</evidence>
<comment type="subcellular location">
    <subcellularLocation>
        <location evidence="1">Nucleus</location>
    </subcellularLocation>
</comment>
<feature type="region of interest" description="Disordered" evidence="5">
    <location>
        <begin position="1801"/>
        <end position="1864"/>
    </location>
</feature>
<dbReference type="OrthoDB" id="2019644at2759"/>
<evidence type="ECO:0000256" key="4">
    <source>
        <dbReference type="ARBA" id="ARBA00023242"/>
    </source>
</evidence>
<feature type="region of interest" description="Disordered" evidence="5">
    <location>
        <begin position="1385"/>
        <end position="1416"/>
    </location>
</feature>
<dbReference type="Proteomes" id="UP000006727">
    <property type="component" value="Chromosome 20"/>
</dbReference>
<protein>
    <submittedName>
        <fullName evidence="6 7">Uncharacterized protein</fullName>
    </submittedName>
</protein>
<dbReference type="GO" id="GO:0005643">
    <property type="term" value="C:nuclear pore"/>
    <property type="evidence" value="ECO:0007669"/>
    <property type="project" value="InterPro"/>
</dbReference>
<feature type="compositionally biased region" description="Basic and acidic residues" evidence="5">
    <location>
        <begin position="1835"/>
        <end position="1847"/>
    </location>
</feature>
<comment type="similarity">
    <text evidence="2">Belongs to the NUP186/NUP192/NUP205 family.</text>
</comment>
<evidence type="ECO:0000256" key="3">
    <source>
        <dbReference type="ARBA" id="ARBA00022448"/>
    </source>
</evidence>
<dbReference type="PANTHER" id="PTHR31344:SF0">
    <property type="entry name" value="NUCLEAR PORE COMPLEX PROTEIN NUP205"/>
    <property type="match status" value="1"/>
</dbReference>
<feature type="compositionally biased region" description="Polar residues" evidence="5">
    <location>
        <begin position="1386"/>
        <end position="1404"/>
    </location>
</feature>
<evidence type="ECO:0000256" key="2">
    <source>
        <dbReference type="ARBA" id="ARBA00005892"/>
    </source>
</evidence>
<evidence type="ECO:0000256" key="5">
    <source>
        <dbReference type="SAM" id="MobiDB-lite"/>
    </source>
</evidence>
<reference evidence="6 8" key="2">
    <citation type="journal article" date="2018" name="Plant J.">
        <title>The Physcomitrella patens chromosome-scale assembly reveals moss genome structure and evolution.</title>
        <authorList>
            <person name="Lang D."/>
            <person name="Ullrich K.K."/>
            <person name="Murat F."/>
            <person name="Fuchs J."/>
            <person name="Jenkins J."/>
            <person name="Haas F.B."/>
            <person name="Piednoel M."/>
            <person name="Gundlach H."/>
            <person name="Van Bel M."/>
            <person name="Meyberg R."/>
            <person name="Vives C."/>
            <person name="Morata J."/>
            <person name="Symeonidi A."/>
            <person name="Hiss M."/>
            <person name="Muchero W."/>
            <person name="Kamisugi Y."/>
            <person name="Saleh O."/>
            <person name="Blanc G."/>
            <person name="Decker E.L."/>
            <person name="van Gessel N."/>
            <person name="Grimwood J."/>
            <person name="Hayes R.D."/>
            <person name="Graham S.W."/>
            <person name="Gunter L.E."/>
            <person name="McDaniel S.F."/>
            <person name="Hoernstein S.N.W."/>
            <person name="Larsson A."/>
            <person name="Li F.W."/>
            <person name="Perroud P.F."/>
            <person name="Phillips J."/>
            <person name="Ranjan P."/>
            <person name="Rokshar D.S."/>
            <person name="Rothfels C.J."/>
            <person name="Schneider L."/>
            <person name="Shu S."/>
            <person name="Stevenson D.W."/>
            <person name="Thummler F."/>
            <person name="Tillich M."/>
            <person name="Villarreal Aguilar J.C."/>
            <person name="Widiez T."/>
            <person name="Wong G.K."/>
            <person name="Wymore A."/>
            <person name="Zhang Y."/>
            <person name="Zimmer A.D."/>
            <person name="Quatrano R.S."/>
            <person name="Mayer K.F.X."/>
            <person name="Goodstein D."/>
            <person name="Casacuberta J.M."/>
            <person name="Vandepoele K."/>
            <person name="Reski R."/>
            <person name="Cuming A.C."/>
            <person name="Tuskan G.A."/>
            <person name="Maumus F."/>
            <person name="Salse J."/>
            <person name="Schmutz J."/>
            <person name="Rensing S.A."/>
        </authorList>
    </citation>
    <scope>NUCLEOTIDE SEQUENCE [LARGE SCALE GENOMIC DNA]</scope>
    <source>
        <strain evidence="7 8">cv. Gransden 2004</strain>
    </source>
</reference>
<feature type="region of interest" description="Disordered" evidence="5">
    <location>
        <begin position="1878"/>
        <end position="1928"/>
    </location>
</feature>
<organism evidence="6">
    <name type="scientific">Physcomitrium patens</name>
    <name type="common">Spreading-leaved earth moss</name>
    <name type="synonym">Physcomitrella patens</name>
    <dbReference type="NCBI Taxonomy" id="3218"/>
    <lineage>
        <taxon>Eukaryota</taxon>
        <taxon>Viridiplantae</taxon>
        <taxon>Streptophyta</taxon>
        <taxon>Embryophyta</taxon>
        <taxon>Bryophyta</taxon>
        <taxon>Bryophytina</taxon>
        <taxon>Bryopsida</taxon>
        <taxon>Funariidae</taxon>
        <taxon>Funariales</taxon>
        <taxon>Funariaceae</taxon>
        <taxon>Physcomitrium</taxon>
    </lineage>
</organism>
<dbReference type="EMBL" id="ABEU02000020">
    <property type="protein sequence ID" value="PNR33140.1"/>
    <property type="molecule type" value="Genomic_DNA"/>
</dbReference>
<dbReference type="Gramene" id="Pp3c20_13260V3.1">
    <property type="protein sequence ID" value="Pp3c20_13260V3.1"/>
    <property type="gene ID" value="Pp3c20_13260"/>
</dbReference>
<dbReference type="STRING" id="3218.A0A2K1IV34"/>
<feature type="region of interest" description="Disordered" evidence="5">
    <location>
        <begin position="1183"/>
        <end position="1229"/>
    </location>
</feature>
<name>A0A2K1IV34_PHYPA</name>
<dbReference type="InterPro" id="IPR021827">
    <property type="entry name" value="Nup186/Nup192/Nup205"/>
</dbReference>
<dbReference type="Pfam" id="PF11894">
    <property type="entry name" value="Nup192"/>
    <property type="match status" value="1"/>
</dbReference>
<dbReference type="RefSeq" id="XP_024358312.1">
    <property type="nucleotide sequence ID" value="XM_024502544.2"/>
</dbReference>
<keyword evidence="4" id="KW-0539">Nucleus</keyword>
<dbReference type="GeneID" id="112273604"/>
<dbReference type="PaxDb" id="3218-PP1S94_120V6.1"/>
<keyword evidence="8" id="KW-1185">Reference proteome</keyword>
<dbReference type="PANTHER" id="PTHR31344">
    <property type="entry name" value="NUCLEAR PORE COMPLEX PROTEIN NUP205"/>
    <property type="match status" value="1"/>
</dbReference>
<feature type="region of interest" description="Disordered" evidence="5">
    <location>
        <begin position="1318"/>
        <end position="1337"/>
    </location>
</feature>
<accession>A0A2K1IV34</accession>
<proteinExistence type="inferred from homology"/>
<keyword evidence="3" id="KW-0813">Transport</keyword>
<reference evidence="6 8" key="1">
    <citation type="journal article" date="2008" name="Science">
        <title>The Physcomitrella genome reveals evolutionary insights into the conquest of land by plants.</title>
        <authorList>
            <person name="Rensing S."/>
            <person name="Lang D."/>
            <person name="Zimmer A."/>
            <person name="Terry A."/>
            <person name="Salamov A."/>
            <person name="Shapiro H."/>
            <person name="Nishiyama T."/>
            <person name="Perroud P.-F."/>
            <person name="Lindquist E."/>
            <person name="Kamisugi Y."/>
            <person name="Tanahashi T."/>
            <person name="Sakakibara K."/>
            <person name="Fujita T."/>
            <person name="Oishi K."/>
            <person name="Shin-I T."/>
            <person name="Kuroki Y."/>
            <person name="Toyoda A."/>
            <person name="Suzuki Y."/>
            <person name="Hashimoto A."/>
            <person name="Yamaguchi K."/>
            <person name="Sugano A."/>
            <person name="Kohara Y."/>
            <person name="Fujiyama A."/>
            <person name="Anterola A."/>
            <person name="Aoki S."/>
            <person name="Ashton N."/>
            <person name="Barbazuk W.B."/>
            <person name="Barker E."/>
            <person name="Bennetzen J."/>
            <person name="Bezanilla M."/>
            <person name="Blankenship R."/>
            <person name="Cho S.H."/>
            <person name="Dutcher S."/>
            <person name="Estelle M."/>
            <person name="Fawcett J.A."/>
            <person name="Gundlach H."/>
            <person name="Hanada K."/>
            <person name="Heyl A."/>
            <person name="Hicks K.A."/>
            <person name="Hugh J."/>
            <person name="Lohr M."/>
            <person name="Mayer K."/>
            <person name="Melkozernov A."/>
            <person name="Murata T."/>
            <person name="Nelson D."/>
            <person name="Pils B."/>
            <person name="Prigge M."/>
            <person name="Reiss B."/>
            <person name="Renner T."/>
            <person name="Rombauts S."/>
            <person name="Rushton P."/>
            <person name="Sanderfoot A."/>
            <person name="Schween G."/>
            <person name="Shiu S.-H."/>
            <person name="Stueber K."/>
            <person name="Theodoulou F.L."/>
            <person name="Tu H."/>
            <person name="Van de Peer Y."/>
            <person name="Verrier P.J."/>
            <person name="Waters E."/>
            <person name="Wood A."/>
            <person name="Yang L."/>
            <person name="Cove D."/>
            <person name="Cuming A."/>
            <person name="Hasebe M."/>
            <person name="Lucas S."/>
            <person name="Mishler D.B."/>
            <person name="Reski R."/>
            <person name="Grigoriev I."/>
            <person name="Quatrano R.S."/>
            <person name="Boore J.L."/>
        </authorList>
    </citation>
    <scope>NUCLEOTIDE SEQUENCE [LARGE SCALE GENOMIC DNA]</scope>
    <source>
        <strain evidence="7 8">cv. Gransden 2004</strain>
    </source>
</reference>
<evidence type="ECO:0000256" key="1">
    <source>
        <dbReference type="ARBA" id="ARBA00004123"/>
    </source>
</evidence>
<evidence type="ECO:0000313" key="8">
    <source>
        <dbReference type="Proteomes" id="UP000006727"/>
    </source>
</evidence>
<dbReference type="KEGG" id="ppp:112273604"/>
<reference evidence="7" key="3">
    <citation type="submission" date="2020-12" db="UniProtKB">
        <authorList>
            <consortium name="EnsemblPlants"/>
        </authorList>
    </citation>
    <scope>IDENTIFICATION</scope>
</reference>